<dbReference type="EMBL" id="FNFX01000001">
    <property type="protein sequence ID" value="SDK08627.1"/>
    <property type="molecule type" value="Genomic_DNA"/>
</dbReference>
<dbReference type="PANTHER" id="PTHR45947:SF13">
    <property type="entry name" value="TRANSFERASE"/>
    <property type="match status" value="1"/>
</dbReference>
<reference evidence="4" key="1">
    <citation type="submission" date="2016-10" db="EMBL/GenBank/DDBJ databases">
        <authorList>
            <person name="Varghese N."/>
            <person name="Submissions S."/>
        </authorList>
    </citation>
    <scope>NUCLEOTIDE SEQUENCE [LARGE SCALE GENOMIC DNA]</scope>
    <source>
        <strain evidence="4">CBMB127</strain>
    </source>
</reference>
<evidence type="ECO:0000259" key="1">
    <source>
        <dbReference type="Pfam" id="PF00534"/>
    </source>
</evidence>
<keyword evidence="3" id="KW-0808">Transferase</keyword>
<organism evidence="3 4">
    <name type="scientific">Methylophilus rhizosphaerae</name>
    <dbReference type="NCBI Taxonomy" id="492660"/>
    <lineage>
        <taxon>Bacteria</taxon>
        <taxon>Pseudomonadati</taxon>
        <taxon>Pseudomonadota</taxon>
        <taxon>Betaproteobacteria</taxon>
        <taxon>Nitrosomonadales</taxon>
        <taxon>Methylophilaceae</taxon>
        <taxon>Methylophilus</taxon>
    </lineage>
</organism>
<dbReference type="GO" id="GO:0016757">
    <property type="term" value="F:glycosyltransferase activity"/>
    <property type="evidence" value="ECO:0007669"/>
    <property type="project" value="InterPro"/>
</dbReference>
<dbReference type="PANTHER" id="PTHR45947">
    <property type="entry name" value="SULFOQUINOVOSYL TRANSFERASE SQD2"/>
    <property type="match status" value="1"/>
</dbReference>
<dbReference type="Gene3D" id="3.40.50.2000">
    <property type="entry name" value="Glycogen Phosphorylase B"/>
    <property type="match status" value="2"/>
</dbReference>
<name>A0A1G8Z0X5_9PROT</name>
<dbReference type="OrthoDB" id="9177777at2"/>
<dbReference type="SUPFAM" id="SSF53756">
    <property type="entry name" value="UDP-Glycosyltransferase/glycogen phosphorylase"/>
    <property type="match status" value="1"/>
</dbReference>
<sequence>MKILVISSGYPPDVKGGGEHSTKIISEELAARGHEVNVLTLSSHAVSEIINGVNVHRVLSPNLYWNFNPQPSSAKKIAWHLLDNVNPRAYWLVKKYLQQFDPDVVLTSTIENFGAEAWRACRAFNVPVVHVLRSYYVLCYRGTCFKNGQNCTVPCTECQVLTLGRRHAAKEVNGLIGISEYILDKHIPAFPNAHARVIYNPVQTRPATPKIMHDTGLHFGYLGRLEPEKGIEPLLETFIQLPESCILHIGGTGNDDYVAYLKDKYPQPNIRFLGWVNAKEVYENIHYLILPAQWHEPFGRVVVEAFSYGVPVIGAMRGGIPELIQEGENGYLFEPSLPHSLKEACTKALQGSAHYTELSCRAIQSSGYFEKSAIAAKYEELLAEVVVNFKQDEPNDAANLSL</sequence>
<dbReference type="AlphaFoldDB" id="A0A1G8Z0X5"/>
<evidence type="ECO:0000259" key="2">
    <source>
        <dbReference type="Pfam" id="PF13439"/>
    </source>
</evidence>
<keyword evidence="4" id="KW-1185">Reference proteome</keyword>
<dbReference type="Proteomes" id="UP000198629">
    <property type="component" value="Unassembled WGS sequence"/>
</dbReference>
<proteinExistence type="predicted"/>
<dbReference type="InterPro" id="IPR001296">
    <property type="entry name" value="Glyco_trans_1"/>
</dbReference>
<dbReference type="InterPro" id="IPR050194">
    <property type="entry name" value="Glycosyltransferase_grp1"/>
</dbReference>
<accession>A0A1G8Z0X5</accession>
<dbReference type="STRING" id="492660.SAMN05192566_0024"/>
<protein>
    <submittedName>
        <fullName evidence="3">Glycosyltransferase involved in cell wall bisynthesis</fullName>
    </submittedName>
</protein>
<gene>
    <name evidence="3" type="ORF">SAMN05192566_0024</name>
</gene>
<dbReference type="CDD" id="cd03823">
    <property type="entry name" value="GT4_ExpE7-like"/>
    <property type="match status" value="1"/>
</dbReference>
<dbReference type="Pfam" id="PF00534">
    <property type="entry name" value="Glycos_transf_1"/>
    <property type="match status" value="1"/>
</dbReference>
<feature type="domain" description="Glycosyltransferase subfamily 4-like N-terminal" evidence="2">
    <location>
        <begin position="16"/>
        <end position="204"/>
    </location>
</feature>
<evidence type="ECO:0000313" key="3">
    <source>
        <dbReference type="EMBL" id="SDK08627.1"/>
    </source>
</evidence>
<evidence type="ECO:0000313" key="4">
    <source>
        <dbReference type="Proteomes" id="UP000198629"/>
    </source>
</evidence>
<dbReference type="Pfam" id="PF13439">
    <property type="entry name" value="Glyco_transf_4"/>
    <property type="match status" value="1"/>
</dbReference>
<dbReference type="RefSeq" id="WP_091467933.1">
    <property type="nucleotide sequence ID" value="NZ_FNFX01000001.1"/>
</dbReference>
<dbReference type="InterPro" id="IPR028098">
    <property type="entry name" value="Glyco_trans_4-like_N"/>
</dbReference>
<feature type="domain" description="Glycosyl transferase family 1" evidence="1">
    <location>
        <begin position="219"/>
        <end position="359"/>
    </location>
</feature>